<comment type="similarity">
    <text evidence="1">Belongs to the short-chain dehydrogenases/reductases (SDR) family.</text>
</comment>
<reference evidence="3 4" key="2">
    <citation type="journal article" date="2014" name="PLoS Genet.">
        <title>Phylogenetically driven sequencing of extremely halophilic archaea reveals strategies for static and dynamic osmo-response.</title>
        <authorList>
            <person name="Becker E.A."/>
            <person name="Seitzer P.M."/>
            <person name="Tritt A."/>
            <person name="Larsen D."/>
            <person name="Krusor M."/>
            <person name="Yao A.I."/>
            <person name="Wu D."/>
            <person name="Madern D."/>
            <person name="Eisen J.A."/>
            <person name="Darling A.E."/>
            <person name="Facciotti M.T."/>
        </authorList>
    </citation>
    <scope>NUCLEOTIDE SEQUENCE [LARGE SCALE GENOMIC DNA]</scope>
    <source>
        <strain evidence="4">ATCC 29605 / DSM 3757 / JCM 8879 / NBRC 14742 / NCIMB 2012 / VKM B-1768 / DS2</strain>
    </source>
</reference>
<dbReference type="GO" id="GO:0006633">
    <property type="term" value="P:fatty acid biosynthetic process"/>
    <property type="evidence" value="ECO:0007669"/>
    <property type="project" value="TreeGrafter"/>
</dbReference>
<evidence type="ECO:0000313" key="3">
    <source>
        <dbReference type="EMBL" id="ELY36705.1"/>
    </source>
</evidence>
<dbReference type="EMBL" id="AOHU01000021">
    <property type="protein sequence ID" value="ELY36705.1"/>
    <property type="molecule type" value="Genomic_DNA"/>
</dbReference>
<dbReference type="GO" id="GO:0016616">
    <property type="term" value="F:oxidoreductase activity, acting on the CH-OH group of donors, NAD or NADP as acceptor"/>
    <property type="evidence" value="ECO:0007669"/>
    <property type="project" value="TreeGrafter"/>
</dbReference>
<dbReference type="InterPro" id="IPR036291">
    <property type="entry name" value="NAD(P)-bd_dom_sf"/>
</dbReference>
<dbReference type="GO" id="GO:0048038">
    <property type="term" value="F:quinone binding"/>
    <property type="evidence" value="ECO:0007669"/>
    <property type="project" value="TreeGrafter"/>
</dbReference>
<dbReference type="OrthoDB" id="24596at2157"/>
<comment type="caution">
    <text evidence="3">The sequence shown here is derived from an EMBL/GenBank/DDBJ whole genome shotgun (WGS) entry which is preliminary data.</text>
</comment>
<name>A0A384L196_HALVD</name>
<dbReference type="AlphaFoldDB" id="A0A384L196"/>
<evidence type="ECO:0000256" key="2">
    <source>
        <dbReference type="ARBA" id="ARBA00023002"/>
    </source>
</evidence>
<reference evidence="4" key="1">
    <citation type="submission" date="2012-11" db="EMBL/GenBank/DDBJ databases">
        <authorList>
            <person name="Becker E.A."/>
            <person name="Seitzer P."/>
            <person name="Tritt A."/>
            <person name="Larsen D."/>
            <person name="Yao A."/>
            <person name="Wu D."/>
            <person name="Darling A."/>
            <person name="Eisen J.A."/>
            <person name="Facciotti M.T."/>
        </authorList>
    </citation>
    <scope>NUCLEOTIDE SEQUENCE [LARGE SCALE GENOMIC DNA]</scope>
    <source>
        <strain evidence="4">ATCC 29605 / DSM 3757 / JCM 8879 / NBRC 14742 / NCIMB 2012 / VKM B-1768 / DS2</strain>
    </source>
</reference>
<keyword evidence="2" id="KW-0560">Oxidoreductase</keyword>
<evidence type="ECO:0000313" key="4">
    <source>
        <dbReference type="Proteomes" id="UP000011532"/>
    </source>
</evidence>
<dbReference type="PANTHER" id="PTHR42760:SF133">
    <property type="entry name" value="3-OXOACYL-[ACYL-CARRIER-PROTEIN] REDUCTASE"/>
    <property type="match status" value="1"/>
</dbReference>
<dbReference type="SUPFAM" id="SSF51735">
    <property type="entry name" value="NAD(P)-binding Rossmann-fold domains"/>
    <property type="match status" value="1"/>
</dbReference>
<dbReference type="GeneID" id="8919314"/>
<evidence type="ECO:0000256" key="1">
    <source>
        <dbReference type="ARBA" id="ARBA00006484"/>
    </source>
</evidence>
<sequence>MTDHQHAAIVTGASSGIGRAVVERLQADYDYVACFDIETGETDWDDEGVHEFAVDVRDPDAVADAVAAVESVADVAALVNNAGISRAVSLADLDPDEWDRVLDVNLKGQYVVARAVAPGMVERGEGAIVNVSSVADLPLERIGTPEEVADVVAFLCDGASYVTGTVLTVDGGSMLR</sequence>
<dbReference type="PRINTS" id="PR00081">
    <property type="entry name" value="GDHRDH"/>
</dbReference>
<proteinExistence type="inferred from homology"/>
<dbReference type="Gene3D" id="3.40.50.720">
    <property type="entry name" value="NAD(P)-binding Rossmann-like Domain"/>
    <property type="match status" value="2"/>
</dbReference>
<dbReference type="Pfam" id="PF00106">
    <property type="entry name" value="adh_short"/>
    <property type="match status" value="1"/>
</dbReference>
<protein>
    <submittedName>
        <fullName evidence="3">Glucose 1-dehydrogenase related protein</fullName>
    </submittedName>
</protein>
<dbReference type="RefSeq" id="WP_004041028.1">
    <property type="nucleotide sequence ID" value="NC_013964.1"/>
</dbReference>
<dbReference type="PANTHER" id="PTHR42760">
    <property type="entry name" value="SHORT-CHAIN DEHYDROGENASES/REDUCTASES FAMILY MEMBER"/>
    <property type="match status" value="1"/>
</dbReference>
<dbReference type="Proteomes" id="UP000011532">
    <property type="component" value="Unassembled WGS sequence"/>
</dbReference>
<dbReference type="InterPro" id="IPR002347">
    <property type="entry name" value="SDR_fam"/>
</dbReference>
<dbReference type="Pfam" id="PF13561">
    <property type="entry name" value="adh_short_C2"/>
    <property type="match status" value="1"/>
</dbReference>
<gene>
    <name evidence="3" type="ORF">C498_01125</name>
</gene>
<accession>A0A384L196</accession>
<organism evidence="3 4">
    <name type="scientific">Haloferax volcanii (strain ATCC 29605 / DSM 3757 / JCM 8879 / NBRC 14742 / NCIMB 2012 / VKM B-1768 / DS2)</name>
    <name type="common">Halobacterium volcanii</name>
    <dbReference type="NCBI Taxonomy" id="309800"/>
    <lineage>
        <taxon>Archaea</taxon>
        <taxon>Methanobacteriati</taxon>
        <taxon>Methanobacteriota</taxon>
        <taxon>Stenosarchaea group</taxon>
        <taxon>Halobacteria</taxon>
        <taxon>Halobacteriales</taxon>
        <taxon>Haloferacaceae</taxon>
        <taxon>Haloferax</taxon>
    </lineage>
</organism>